<dbReference type="InParanoid" id="A0A1B7MDC7"/>
<dbReference type="OrthoDB" id="2418900at2759"/>
<name>A0A1B7MDC7_9AGAM</name>
<keyword evidence="2" id="KW-1185">Reference proteome</keyword>
<gene>
    <name evidence="1" type="ORF">K503DRAFT_667909</name>
</gene>
<dbReference type="InterPro" id="IPR041078">
    <property type="entry name" value="Plavaka"/>
</dbReference>
<dbReference type="STRING" id="1314800.A0A1B7MDC7"/>
<dbReference type="EMBL" id="KV450221">
    <property type="protein sequence ID" value="OAX30594.1"/>
    <property type="molecule type" value="Genomic_DNA"/>
</dbReference>
<dbReference type="AlphaFoldDB" id="A0A1B7MDC7"/>
<proteinExistence type="predicted"/>
<dbReference type="Pfam" id="PF18759">
    <property type="entry name" value="Plavaka"/>
    <property type="match status" value="1"/>
</dbReference>
<sequence length="278" mass="30993">LPESASVAPVIISTNKTQLTQFSGNKSSYPVYLTLGNIPKAIRHKPSEHACILIGYLSVEKILASGLTKQDKSSHVQCLFHDSLKVILESLKSAGKDGMEVVGGDGCIRKVYPILAYYVADYPEQCLVSCTKYGTCFKCKRSSDELALRTPGENRTQQWTLRVLRQVAASSKTLHQFHSKCQVLDISGAVEHPFWEDLPYCNIHLAITPDVLHQLYQGVFNHMVSWCSHLMHPAELDVRSRCLPPCFGVRDFQNGWSALSQISGKERKDMARVLLGCL</sequence>
<feature type="non-terminal residue" evidence="1">
    <location>
        <position position="278"/>
    </location>
</feature>
<reference evidence="1 2" key="1">
    <citation type="submission" date="2016-06" db="EMBL/GenBank/DDBJ databases">
        <title>Comparative genomics of the ectomycorrhizal sister species Rhizopogon vinicolor and Rhizopogon vesiculosus (Basidiomycota: Boletales) reveals a divergence of the mating type B locus.</title>
        <authorList>
            <consortium name="DOE Joint Genome Institute"/>
            <person name="Mujic A.B."/>
            <person name="Kuo A."/>
            <person name="Tritt A."/>
            <person name="Lipzen A."/>
            <person name="Chen C."/>
            <person name="Johnson J."/>
            <person name="Sharma A."/>
            <person name="Barry K."/>
            <person name="Grigoriev I.V."/>
            <person name="Spatafora J.W."/>
        </authorList>
    </citation>
    <scope>NUCLEOTIDE SEQUENCE [LARGE SCALE GENOMIC DNA]</scope>
    <source>
        <strain evidence="1 2">AM-OR11-026</strain>
    </source>
</reference>
<feature type="non-terminal residue" evidence="1">
    <location>
        <position position="1"/>
    </location>
</feature>
<accession>A0A1B7MDC7</accession>
<evidence type="ECO:0000313" key="2">
    <source>
        <dbReference type="Proteomes" id="UP000092154"/>
    </source>
</evidence>
<protein>
    <submittedName>
        <fullName evidence="1">Uncharacterized protein</fullName>
    </submittedName>
</protein>
<dbReference type="Proteomes" id="UP000092154">
    <property type="component" value="Unassembled WGS sequence"/>
</dbReference>
<evidence type="ECO:0000313" key="1">
    <source>
        <dbReference type="EMBL" id="OAX30594.1"/>
    </source>
</evidence>
<organism evidence="1 2">
    <name type="scientific">Rhizopogon vinicolor AM-OR11-026</name>
    <dbReference type="NCBI Taxonomy" id="1314800"/>
    <lineage>
        <taxon>Eukaryota</taxon>
        <taxon>Fungi</taxon>
        <taxon>Dikarya</taxon>
        <taxon>Basidiomycota</taxon>
        <taxon>Agaricomycotina</taxon>
        <taxon>Agaricomycetes</taxon>
        <taxon>Agaricomycetidae</taxon>
        <taxon>Boletales</taxon>
        <taxon>Suillineae</taxon>
        <taxon>Rhizopogonaceae</taxon>
        <taxon>Rhizopogon</taxon>
    </lineage>
</organism>